<dbReference type="Gene3D" id="2.90.10.10">
    <property type="entry name" value="Bulb-type lectin domain"/>
    <property type="match status" value="1"/>
</dbReference>
<dbReference type="GO" id="GO:0051707">
    <property type="term" value="P:response to other organism"/>
    <property type="evidence" value="ECO:0007669"/>
    <property type="project" value="UniProtKB-ARBA"/>
</dbReference>
<gene>
    <name evidence="3" type="primary">LECASAL</name>
    <name evidence="3" type="ORF">MA16_Dca020309</name>
</gene>
<dbReference type="EMBL" id="KZ502164">
    <property type="protein sequence ID" value="PKU82730.1"/>
    <property type="molecule type" value="Genomic_DNA"/>
</dbReference>
<keyword evidence="3" id="KW-0430">Lectin</keyword>
<name>A0A2I0X4A1_9ASPA</name>
<dbReference type="OrthoDB" id="739545at2759"/>
<sequence length="143" mass="16421">MATPYSSFNSSITIFLLFTTALVMMSHQAAAVFKLYAGYTLYPGQYLTYNGYFFVMQYDCNLVLHEFNFPIWSSGTNGMGSRCILQMQFDGNLVVYKDLGATAVWSSNSLQPYRDYYFLVLQIDRNAVIYRPDNTPIWSTNIK</sequence>
<evidence type="ECO:0000259" key="2">
    <source>
        <dbReference type="PROSITE" id="PS50927"/>
    </source>
</evidence>
<evidence type="ECO:0000256" key="1">
    <source>
        <dbReference type="SAM" id="SignalP"/>
    </source>
</evidence>
<reference evidence="3 4" key="1">
    <citation type="journal article" date="2016" name="Sci. Rep.">
        <title>The Dendrobium catenatum Lindl. genome sequence provides insights into polysaccharide synthase, floral development and adaptive evolution.</title>
        <authorList>
            <person name="Zhang G.Q."/>
            <person name="Xu Q."/>
            <person name="Bian C."/>
            <person name="Tsai W.C."/>
            <person name="Yeh C.M."/>
            <person name="Liu K.W."/>
            <person name="Yoshida K."/>
            <person name="Zhang L.S."/>
            <person name="Chang S.B."/>
            <person name="Chen F."/>
            <person name="Shi Y."/>
            <person name="Su Y.Y."/>
            <person name="Zhang Y.Q."/>
            <person name="Chen L.J."/>
            <person name="Yin Y."/>
            <person name="Lin M."/>
            <person name="Huang H."/>
            <person name="Deng H."/>
            <person name="Wang Z.W."/>
            <person name="Zhu S.L."/>
            <person name="Zhao X."/>
            <person name="Deng C."/>
            <person name="Niu S.C."/>
            <person name="Huang J."/>
            <person name="Wang M."/>
            <person name="Liu G.H."/>
            <person name="Yang H.J."/>
            <person name="Xiao X.J."/>
            <person name="Hsiao Y.Y."/>
            <person name="Wu W.L."/>
            <person name="Chen Y.Y."/>
            <person name="Mitsuda N."/>
            <person name="Ohme-Takagi M."/>
            <person name="Luo Y.B."/>
            <person name="Van de Peer Y."/>
            <person name="Liu Z.J."/>
        </authorList>
    </citation>
    <scope>NUCLEOTIDE SEQUENCE [LARGE SCALE GENOMIC DNA]</scope>
    <source>
        <tissue evidence="3">The whole plant</tissue>
    </source>
</reference>
<dbReference type="SUPFAM" id="SSF51110">
    <property type="entry name" value="alpha-D-mannose-specific plant lectins"/>
    <property type="match status" value="1"/>
</dbReference>
<dbReference type="InterPro" id="IPR036426">
    <property type="entry name" value="Bulb-type_lectin_dom_sf"/>
</dbReference>
<evidence type="ECO:0000313" key="4">
    <source>
        <dbReference type="Proteomes" id="UP000233837"/>
    </source>
</evidence>
<keyword evidence="1" id="KW-0732">Signal</keyword>
<dbReference type="PROSITE" id="PS50927">
    <property type="entry name" value="BULB_LECTIN"/>
    <property type="match status" value="1"/>
</dbReference>
<dbReference type="GO" id="GO:0030246">
    <property type="term" value="F:carbohydrate binding"/>
    <property type="evidence" value="ECO:0007669"/>
    <property type="project" value="UniProtKB-KW"/>
</dbReference>
<organism evidence="3 4">
    <name type="scientific">Dendrobium catenatum</name>
    <dbReference type="NCBI Taxonomy" id="906689"/>
    <lineage>
        <taxon>Eukaryota</taxon>
        <taxon>Viridiplantae</taxon>
        <taxon>Streptophyta</taxon>
        <taxon>Embryophyta</taxon>
        <taxon>Tracheophyta</taxon>
        <taxon>Spermatophyta</taxon>
        <taxon>Magnoliopsida</taxon>
        <taxon>Liliopsida</taxon>
        <taxon>Asparagales</taxon>
        <taxon>Orchidaceae</taxon>
        <taxon>Epidendroideae</taxon>
        <taxon>Malaxideae</taxon>
        <taxon>Dendrobiinae</taxon>
        <taxon>Dendrobium</taxon>
    </lineage>
</organism>
<dbReference type="CDD" id="cd00028">
    <property type="entry name" value="B_lectin"/>
    <property type="match status" value="1"/>
</dbReference>
<proteinExistence type="predicted"/>
<feature type="chain" id="PRO_5014157112" evidence="1">
    <location>
        <begin position="32"/>
        <end position="143"/>
    </location>
</feature>
<reference evidence="3 4" key="2">
    <citation type="journal article" date="2017" name="Nature">
        <title>The Apostasia genome and the evolution of orchids.</title>
        <authorList>
            <person name="Zhang G.Q."/>
            <person name="Liu K.W."/>
            <person name="Li Z."/>
            <person name="Lohaus R."/>
            <person name="Hsiao Y.Y."/>
            <person name="Niu S.C."/>
            <person name="Wang J.Y."/>
            <person name="Lin Y.C."/>
            <person name="Xu Q."/>
            <person name="Chen L.J."/>
            <person name="Yoshida K."/>
            <person name="Fujiwara S."/>
            <person name="Wang Z.W."/>
            <person name="Zhang Y.Q."/>
            <person name="Mitsuda N."/>
            <person name="Wang M."/>
            <person name="Liu G.H."/>
            <person name="Pecoraro L."/>
            <person name="Huang H.X."/>
            <person name="Xiao X.J."/>
            <person name="Lin M."/>
            <person name="Wu X.Y."/>
            <person name="Wu W.L."/>
            <person name="Chen Y.Y."/>
            <person name="Chang S.B."/>
            <person name="Sakamoto S."/>
            <person name="Ohme-Takagi M."/>
            <person name="Yagi M."/>
            <person name="Zeng S.J."/>
            <person name="Shen C.Y."/>
            <person name="Yeh C.M."/>
            <person name="Luo Y.B."/>
            <person name="Tsai W.C."/>
            <person name="Van de Peer Y."/>
            <person name="Liu Z.J."/>
        </authorList>
    </citation>
    <scope>NUCLEOTIDE SEQUENCE [LARGE SCALE GENOMIC DNA]</scope>
    <source>
        <tissue evidence="3">The whole plant</tissue>
    </source>
</reference>
<dbReference type="InterPro" id="IPR001480">
    <property type="entry name" value="Bulb-type_lectin_dom"/>
</dbReference>
<accession>A0A2I0X4A1</accession>
<dbReference type="Proteomes" id="UP000233837">
    <property type="component" value="Unassembled WGS sequence"/>
</dbReference>
<dbReference type="AlphaFoldDB" id="A0A2I0X4A1"/>
<feature type="domain" description="Bulb-type lectin" evidence="2">
    <location>
        <begin position="32"/>
        <end position="142"/>
    </location>
</feature>
<protein>
    <submittedName>
        <fullName evidence="3">Mannose-specific lectin</fullName>
    </submittedName>
</protein>
<dbReference type="SMART" id="SM00108">
    <property type="entry name" value="B_lectin"/>
    <property type="match status" value="1"/>
</dbReference>
<keyword evidence="4" id="KW-1185">Reference proteome</keyword>
<feature type="signal peptide" evidence="1">
    <location>
        <begin position="1"/>
        <end position="31"/>
    </location>
</feature>
<evidence type="ECO:0000313" key="3">
    <source>
        <dbReference type="EMBL" id="PKU82730.1"/>
    </source>
</evidence>